<reference evidence="1" key="1">
    <citation type="submission" date="2006-03" db="EMBL/GenBank/DDBJ databases">
        <title>Complete sequence of Rhodopseudomonas palustris BisB18.</title>
        <authorList>
            <consortium name="US DOE Joint Genome Institute"/>
            <person name="Copeland A."/>
            <person name="Lucas S."/>
            <person name="Lapidus A."/>
            <person name="Barry K."/>
            <person name="Detter J.C."/>
            <person name="Glavina del Rio T."/>
            <person name="Hammon N."/>
            <person name="Israni S."/>
            <person name="Dalin E."/>
            <person name="Tice H."/>
            <person name="Pitluck S."/>
            <person name="Chain P."/>
            <person name="Malfatti S."/>
            <person name="Shin M."/>
            <person name="Vergez L."/>
            <person name="Schmutz J."/>
            <person name="Larimer F."/>
            <person name="Land M."/>
            <person name="Hauser L."/>
            <person name="Pelletier D.A."/>
            <person name="Kyrpides N."/>
            <person name="Anderson I."/>
            <person name="Oda Y."/>
            <person name="Harwood C.S."/>
            <person name="Richardson P."/>
        </authorList>
    </citation>
    <scope>NUCLEOTIDE SEQUENCE [LARGE SCALE GENOMIC DNA]</scope>
    <source>
        <strain evidence="1">BisB18</strain>
    </source>
</reference>
<dbReference type="STRING" id="316056.RPC_1546"/>
<gene>
    <name evidence="1" type="ordered locus">RPC_1546</name>
</gene>
<dbReference type="HOGENOM" id="CLU_195081_0_0_5"/>
<protein>
    <submittedName>
        <fullName evidence="1">Uncharacterized protein</fullName>
    </submittedName>
</protein>
<evidence type="ECO:0000313" key="1">
    <source>
        <dbReference type="EMBL" id="ABD87108.1"/>
    </source>
</evidence>
<dbReference type="AlphaFoldDB" id="Q218S8"/>
<organism evidence="1">
    <name type="scientific">Rhodopseudomonas palustris (strain BisB18)</name>
    <dbReference type="NCBI Taxonomy" id="316056"/>
    <lineage>
        <taxon>Bacteria</taxon>
        <taxon>Pseudomonadati</taxon>
        <taxon>Pseudomonadota</taxon>
        <taxon>Alphaproteobacteria</taxon>
        <taxon>Hyphomicrobiales</taxon>
        <taxon>Nitrobacteraceae</taxon>
        <taxon>Rhodopseudomonas</taxon>
    </lineage>
</organism>
<dbReference type="KEGG" id="rpc:RPC_1546"/>
<name>Q218S8_RHOPB</name>
<accession>Q218S8</accession>
<sequence>MKNKSARLDLDQSGFAIAGQARACMSHLLYRCPRTNMNVQTWLHDDPAPDKAREFEAIRCPACTQTHFIDRATGKLLGDTAS</sequence>
<dbReference type="eggNOG" id="ENOG5032CIA">
    <property type="taxonomic scope" value="Bacteria"/>
</dbReference>
<dbReference type="EMBL" id="CP000301">
    <property type="protein sequence ID" value="ABD87108.1"/>
    <property type="molecule type" value="Genomic_DNA"/>
</dbReference>
<proteinExistence type="predicted"/>
<dbReference type="OrthoDB" id="8242572at2"/>